<feature type="signal peptide" evidence="1">
    <location>
        <begin position="1"/>
        <end position="20"/>
    </location>
</feature>
<sequence length="281" mass="31622">MKLAIILLLSLAELVVICRGSYWDQLNAHDAFSDNWSGEANQQLMEGIHQRFTSTNPYALSHTTPESTPGRSTSGVPEHFMLEDQFMWPPTYPHHIASSPGELAISWPDRSHTDSVISNSRVRSFESTPVDDDFLESLPPSDEYVDYFPEGLKTADEGSGLGTSSNHEISRIARENVSLLDRIHLVNEEAKVHQLVFHSDVLKIPKFGYQLHTSRKAVFEDIWAQRKAESSTNLPGLIIKRNELASLAKHLNRLHKQGGPVENFRPLKITSSKEFKPSGWP</sequence>
<keyword evidence="1" id="KW-0732">Signal</keyword>
<evidence type="ECO:0000313" key="2">
    <source>
        <dbReference type="EMBL" id="PLW29190.1"/>
    </source>
</evidence>
<protein>
    <submittedName>
        <fullName evidence="2">Uncharacterized protein</fullName>
    </submittedName>
</protein>
<proteinExistence type="predicted"/>
<feature type="chain" id="PRO_5014859631" evidence="1">
    <location>
        <begin position="21"/>
        <end position="281"/>
    </location>
</feature>
<reference evidence="2 3" key="1">
    <citation type="submission" date="2017-11" db="EMBL/GenBank/DDBJ databases">
        <title>De novo assembly and phasing of dikaryotic genomes from two isolates of Puccinia coronata f. sp. avenae, the causal agent of oat crown rust.</title>
        <authorList>
            <person name="Miller M.E."/>
            <person name="Zhang Y."/>
            <person name="Omidvar V."/>
            <person name="Sperschneider J."/>
            <person name="Schwessinger B."/>
            <person name="Raley C."/>
            <person name="Palmer J.M."/>
            <person name="Garnica D."/>
            <person name="Upadhyaya N."/>
            <person name="Rathjen J."/>
            <person name="Taylor J.M."/>
            <person name="Park R.F."/>
            <person name="Dodds P.N."/>
            <person name="Hirsch C.D."/>
            <person name="Kianian S.F."/>
            <person name="Figueroa M."/>
        </authorList>
    </citation>
    <scope>NUCLEOTIDE SEQUENCE [LARGE SCALE GENOMIC DNA]</scope>
    <source>
        <strain evidence="2">12SD80</strain>
    </source>
</reference>
<dbReference type="AlphaFoldDB" id="A0A2N5TUM2"/>
<organism evidence="2 3">
    <name type="scientific">Puccinia coronata f. sp. avenae</name>
    <dbReference type="NCBI Taxonomy" id="200324"/>
    <lineage>
        <taxon>Eukaryota</taxon>
        <taxon>Fungi</taxon>
        <taxon>Dikarya</taxon>
        <taxon>Basidiomycota</taxon>
        <taxon>Pucciniomycotina</taxon>
        <taxon>Pucciniomycetes</taxon>
        <taxon>Pucciniales</taxon>
        <taxon>Pucciniaceae</taxon>
        <taxon>Puccinia</taxon>
    </lineage>
</organism>
<dbReference type="Proteomes" id="UP000235392">
    <property type="component" value="Unassembled WGS sequence"/>
</dbReference>
<comment type="caution">
    <text evidence="2">The sequence shown here is derived from an EMBL/GenBank/DDBJ whole genome shotgun (WGS) entry which is preliminary data.</text>
</comment>
<name>A0A2N5TUM2_9BASI</name>
<dbReference type="EMBL" id="PGCI01000339">
    <property type="protein sequence ID" value="PLW29190.1"/>
    <property type="molecule type" value="Genomic_DNA"/>
</dbReference>
<gene>
    <name evidence="2" type="ORF">PCASD_14612</name>
</gene>
<evidence type="ECO:0000256" key="1">
    <source>
        <dbReference type="SAM" id="SignalP"/>
    </source>
</evidence>
<accession>A0A2N5TUM2</accession>
<evidence type="ECO:0000313" key="3">
    <source>
        <dbReference type="Proteomes" id="UP000235392"/>
    </source>
</evidence>